<evidence type="ECO:0000256" key="1">
    <source>
        <dbReference type="SAM" id="MobiDB-lite"/>
    </source>
</evidence>
<keyword evidence="2" id="KW-0472">Membrane</keyword>
<keyword evidence="5" id="KW-1185">Reference proteome</keyword>
<proteinExistence type="predicted"/>
<feature type="region of interest" description="Disordered" evidence="1">
    <location>
        <begin position="120"/>
        <end position="263"/>
    </location>
</feature>
<evidence type="ECO:0000256" key="2">
    <source>
        <dbReference type="SAM" id="Phobius"/>
    </source>
</evidence>
<feature type="transmembrane region" description="Helical" evidence="2">
    <location>
        <begin position="7"/>
        <end position="31"/>
    </location>
</feature>
<reference evidence="4 5" key="1">
    <citation type="submission" date="2024-05" db="EMBL/GenBank/DDBJ databases">
        <title>A draft genome resource for the thread blight pathogen Marasmius tenuissimus strain MS-2.</title>
        <authorList>
            <person name="Yulfo-Soto G.E."/>
            <person name="Baruah I.K."/>
            <person name="Amoako-Attah I."/>
            <person name="Bukari Y."/>
            <person name="Meinhardt L.W."/>
            <person name="Bailey B.A."/>
            <person name="Cohen S.P."/>
        </authorList>
    </citation>
    <scope>NUCLEOTIDE SEQUENCE [LARGE SCALE GENOMIC DNA]</scope>
    <source>
        <strain evidence="4 5">MS-2</strain>
    </source>
</reference>
<feature type="compositionally biased region" description="Basic and acidic residues" evidence="1">
    <location>
        <begin position="150"/>
        <end position="173"/>
    </location>
</feature>
<name>A0ABR2ZTN4_9AGAR</name>
<comment type="caution">
    <text evidence="4">The sequence shown here is derived from an EMBL/GenBank/DDBJ whole genome shotgun (WGS) entry which is preliminary data.</text>
</comment>
<feature type="domain" description="DUF6534" evidence="3">
    <location>
        <begin position="22"/>
        <end position="97"/>
    </location>
</feature>
<keyword evidence="2" id="KW-0812">Transmembrane</keyword>
<evidence type="ECO:0000313" key="4">
    <source>
        <dbReference type="EMBL" id="KAL0064486.1"/>
    </source>
</evidence>
<dbReference type="EMBL" id="JBBXMP010000061">
    <property type="protein sequence ID" value="KAL0064486.1"/>
    <property type="molecule type" value="Genomic_DNA"/>
</dbReference>
<dbReference type="Proteomes" id="UP001437256">
    <property type="component" value="Unassembled WGS sequence"/>
</dbReference>
<feature type="compositionally biased region" description="Low complexity" evidence="1">
    <location>
        <begin position="211"/>
        <end position="225"/>
    </location>
</feature>
<gene>
    <name evidence="4" type="ORF">AAF712_008543</name>
</gene>
<protein>
    <recommendedName>
        <fullName evidence="3">DUF6534 domain-containing protein</fullName>
    </recommendedName>
</protein>
<sequence length="263" mass="29084">MDTKHKTAVAVINIMAALSQGISTLALWYSFKAHMDEISKSRLSLSVVIRGAILTIAQLLVVILYLARPDRLWWTPIHQVLAPLYYMTTVATLNIRGKPTTQTQTELPMIQKLNRSDSILGTRISPTSPTSGSIDPFANHQRPTPFTDLRPTDPRASEKRTFPQAAHDYEHRNTLQADQEWTPRQMPTKPPTSIPDGSYPTFVPTPSHSNSDLGLSASLSMSSSKGKGKQRSVEPPESEDSGRQSSRIVRKLPPVPSPVVVNQ</sequence>
<feature type="transmembrane region" description="Helical" evidence="2">
    <location>
        <begin position="43"/>
        <end position="67"/>
    </location>
</feature>
<feature type="compositionally biased region" description="Polar residues" evidence="1">
    <location>
        <begin position="120"/>
        <end position="133"/>
    </location>
</feature>
<dbReference type="Pfam" id="PF20152">
    <property type="entry name" value="DUF6534"/>
    <property type="match status" value="1"/>
</dbReference>
<dbReference type="InterPro" id="IPR045339">
    <property type="entry name" value="DUF6534"/>
</dbReference>
<organism evidence="4 5">
    <name type="scientific">Marasmius tenuissimus</name>
    <dbReference type="NCBI Taxonomy" id="585030"/>
    <lineage>
        <taxon>Eukaryota</taxon>
        <taxon>Fungi</taxon>
        <taxon>Dikarya</taxon>
        <taxon>Basidiomycota</taxon>
        <taxon>Agaricomycotina</taxon>
        <taxon>Agaricomycetes</taxon>
        <taxon>Agaricomycetidae</taxon>
        <taxon>Agaricales</taxon>
        <taxon>Marasmiineae</taxon>
        <taxon>Marasmiaceae</taxon>
        <taxon>Marasmius</taxon>
    </lineage>
</organism>
<evidence type="ECO:0000259" key="3">
    <source>
        <dbReference type="Pfam" id="PF20152"/>
    </source>
</evidence>
<keyword evidence="2" id="KW-1133">Transmembrane helix</keyword>
<evidence type="ECO:0000313" key="5">
    <source>
        <dbReference type="Proteomes" id="UP001437256"/>
    </source>
</evidence>
<accession>A0ABR2ZTN4</accession>